<keyword evidence="5" id="KW-0378">Hydrolase</keyword>
<evidence type="ECO:0000313" key="8">
    <source>
        <dbReference type="EMBL" id="GBL95685.1"/>
    </source>
</evidence>
<dbReference type="Gene3D" id="1.10.340.70">
    <property type="match status" value="1"/>
</dbReference>
<evidence type="ECO:0000256" key="4">
    <source>
        <dbReference type="ARBA" id="ARBA00022759"/>
    </source>
</evidence>
<dbReference type="PROSITE" id="PS50994">
    <property type="entry name" value="INTEGRASE"/>
    <property type="match status" value="1"/>
</dbReference>
<dbReference type="InterPro" id="IPR001969">
    <property type="entry name" value="Aspartic_peptidase_AS"/>
</dbReference>
<keyword evidence="6" id="KW-0695">RNA-directed DNA polymerase</keyword>
<dbReference type="InterPro" id="IPR040676">
    <property type="entry name" value="DUF5641"/>
</dbReference>
<dbReference type="Pfam" id="PF18701">
    <property type="entry name" value="DUF5641"/>
    <property type="match status" value="1"/>
</dbReference>
<protein>
    <recommendedName>
        <fullName evidence="7">Integrase catalytic domain-containing protein</fullName>
    </recommendedName>
</protein>
<dbReference type="Gene3D" id="2.40.70.10">
    <property type="entry name" value="Acid Proteases"/>
    <property type="match status" value="1"/>
</dbReference>
<dbReference type="Pfam" id="PF17921">
    <property type="entry name" value="Integrase_H2C2"/>
    <property type="match status" value="1"/>
</dbReference>
<reference evidence="8 9" key="1">
    <citation type="journal article" date="2019" name="Sci. Rep.">
        <title>Orb-weaving spider Araneus ventricosus genome elucidates the spidroin gene catalogue.</title>
        <authorList>
            <person name="Kono N."/>
            <person name="Nakamura H."/>
            <person name="Ohtoshi R."/>
            <person name="Moran D.A.P."/>
            <person name="Shinohara A."/>
            <person name="Yoshida Y."/>
            <person name="Fujiwara M."/>
            <person name="Mori M."/>
            <person name="Tomita M."/>
            <person name="Arakawa K."/>
        </authorList>
    </citation>
    <scope>NUCLEOTIDE SEQUENCE [LARGE SCALE GENOMIC DNA]</scope>
</reference>
<dbReference type="PANTHER" id="PTHR47331">
    <property type="entry name" value="PHD-TYPE DOMAIN-CONTAINING PROTEIN"/>
    <property type="match status" value="1"/>
</dbReference>
<keyword evidence="4" id="KW-0255">Endonuclease</keyword>
<dbReference type="GO" id="GO:0003964">
    <property type="term" value="F:RNA-directed DNA polymerase activity"/>
    <property type="evidence" value="ECO:0007669"/>
    <property type="project" value="UniProtKB-KW"/>
</dbReference>
<gene>
    <name evidence="8" type="ORF">AVEN_648_1</name>
</gene>
<comment type="caution">
    <text evidence="8">The sequence shown here is derived from an EMBL/GenBank/DDBJ whole genome shotgun (WGS) entry which is preliminary data.</text>
</comment>
<dbReference type="InterPro" id="IPR012337">
    <property type="entry name" value="RNaseH-like_sf"/>
</dbReference>
<keyword evidence="2" id="KW-0548">Nucleotidyltransferase</keyword>
<dbReference type="Gene3D" id="3.30.420.10">
    <property type="entry name" value="Ribonuclease H-like superfamily/Ribonuclease H"/>
    <property type="match status" value="1"/>
</dbReference>
<evidence type="ECO:0000256" key="3">
    <source>
        <dbReference type="ARBA" id="ARBA00022722"/>
    </source>
</evidence>
<keyword evidence="1" id="KW-0808">Transferase</keyword>
<feature type="domain" description="Integrase catalytic" evidence="7">
    <location>
        <begin position="526"/>
        <end position="714"/>
    </location>
</feature>
<dbReference type="Proteomes" id="UP000499080">
    <property type="component" value="Unassembled WGS sequence"/>
</dbReference>
<dbReference type="GO" id="GO:0015074">
    <property type="term" value="P:DNA integration"/>
    <property type="evidence" value="ECO:0007669"/>
    <property type="project" value="InterPro"/>
</dbReference>
<evidence type="ECO:0000259" key="7">
    <source>
        <dbReference type="PROSITE" id="PS50994"/>
    </source>
</evidence>
<dbReference type="GO" id="GO:0003676">
    <property type="term" value="F:nucleic acid binding"/>
    <property type="evidence" value="ECO:0007669"/>
    <property type="project" value="InterPro"/>
</dbReference>
<dbReference type="GO" id="GO:0004519">
    <property type="term" value="F:endonuclease activity"/>
    <property type="evidence" value="ECO:0007669"/>
    <property type="project" value="UniProtKB-KW"/>
</dbReference>
<evidence type="ECO:0000256" key="6">
    <source>
        <dbReference type="ARBA" id="ARBA00022918"/>
    </source>
</evidence>
<evidence type="ECO:0000313" key="9">
    <source>
        <dbReference type="Proteomes" id="UP000499080"/>
    </source>
</evidence>
<accession>A0A4Y2BW33</accession>
<dbReference type="GO" id="GO:0006508">
    <property type="term" value="P:proteolysis"/>
    <property type="evidence" value="ECO:0007669"/>
    <property type="project" value="InterPro"/>
</dbReference>
<evidence type="ECO:0000256" key="5">
    <source>
        <dbReference type="ARBA" id="ARBA00022801"/>
    </source>
</evidence>
<sequence length="853" mass="97439">MSEVVLMTLIVEISNGVSKRKVRCLLDSGSQRSYILKSTAEALNLKSTSSENIAHTLFGGATTDSRCHKKYSVKLSPLGKGTMFEFDFLEQEVICGNMPRLPKEQILKELKRHKIWISDLGDGCPKIEMLLDSDVYSKVITGGVKQLNGGLTAVNTKLGWTICGEHASSNNENRELSTMLTSSFFVQNLKASELRDRTDDTLVIAPKFETKLDSPTKRKIISLTQGIFDPLRFLAPAPLPAKLLVQQAWATKANWDTPLPTDIQSKYIQWLDELKELSKIKIPRRLGYGSPDHWTLHVFCDASLDAYAAVIFLRSRWWEGPAFLKGPPESWPNCEFIADEASVNSELKKEKVLDLTVKTEVREWFEKFSNFSKIIRVLCWVLRFVDNTRKKLKPSSEVLDNLEKKEAENVLWRRVQRKSFSEKNDSIKKLLVIKDDEGIIRVKTKIIERDDTLDFRFPILLPAKHHLTTCLIRQCHLTNCHAGVQIIAAKLRERYWIIAAKRSIRSVVKNCMVCKRFAAKSLTAPPIHLPLDRIRESAVFEITGIDLCGPLFIKPKAKAWIVLFTCAVYRAIHLEVVTSLSTEAFIQSLRRFIARRGRPTTIYSDNGTNFTGTHNALREIDWERIASEEPFSPIKWKFIPPTAAWWGGWWERLIGSVKTLLLRVLGRTSLNYEELLTVSCDLEATIISRPLTYLSDEMEELMPLTPSLFLQDLKQTGVPDLDIVDSNKLNIRLKHCDTVRKELRSRFRKEYLSQLVQKASVKGQSLKTGDVVLVGLDNRKRIDWPMGRVEKIYPSRDGFARVARIKTKTGSLVRPIQKLYLLEVSEVGDPVLQIKPERRSRYGRLLQQPKSHM</sequence>
<proteinExistence type="predicted"/>
<dbReference type="Pfam" id="PF05380">
    <property type="entry name" value="Peptidase_A17"/>
    <property type="match status" value="1"/>
</dbReference>
<dbReference type="InterPro" id="IPR036397">
    <property type="entry name" value="RNaseH_sf"/>
</dbReference>
<dbReference type="InterPro" id="IPR001584">
    <property type="entry name" value="Integrase_cat-core"/>
</dbReference>
<dbReference type="InterPro" id="IPR008042">
    <property type="entry name" value="Retrotrans_Pao"/>
</dbReference>
<dbReference type="InterPro" id="IPR041588">
    <property type="entry name" value="Integrase_H2C2"/>
</dbReference>
<dbReference type="GO" id="GO:0004190">
    <property type="term" value="F:aspartic-type endopeptidase activity"/>
    <property type="evidence" value="ECO:0007669"/>
    <property type="project" value="InterPro"/>
</dbReference>
<keyword evidence="3" id="KW-0540">Nuclease</keyword>
<dbReference type="OrthoDB" id="6435986at2759"/>
<evidence type="ECO:0000256" key="2">
    <source>
        <dbReference type="ARBA" id="ARBA00022695"/>
    </source>
</evidence>
<dbReference type="InterPro" id="IPR021109">
    <property type="entry name" value="Peptidase_aspartic_dom_sf"/>
</dbReference>
<name>A0A4Y2BW33_ARAVE</name>
<evidence type="ECO:0000256" key="1">
    <source>
        <dbReference type="ARBA" id="ARBA00022679"/>
    </source>
</evidence>
<keyword evidence="9" id="KW-1185">Reference proteome</keyword>
<organism evidence="8 9">
    <name type="scientific">Araneus ventricosus</name>
    <name type="common">Orbweaver spider</name>
    <name type="synonym">Epeira ventricosa</name>
    <dbReference type="NCBI Taxonomy" id="182803"/>
    <lineage>
        <taxon>Eukaryota</taxon>
        <taxon>Metazoa</taxon>
        <taxon>Ecdysozoa</taxon>
        <taxon>Arthropoda</taxon>
        <taxon>Chelicerata</taxon>
        <taxon>Arachnida</taxon>
        <taxon>Araneae</taxon>
        <taxon>Araneomorphae</taxon>
        <taxon>Entelegynae</taxon>
        <taxon>Araneoidea</taxon>
        <taxon>Araneidae</taxon>
        <taxon>Araneus</taxon>
    </lineage>
</organism>
<dbReference type="PROSITE" id="PS00141">
    <property type="entry name" value="ASP_PROTEASE"/>
    <property type="match status" value="1"/>
</dbReference>
<dbReference type="AlphaFoldDB" id="A0A4Y2BW33"/>
<dbReference type="EMBL" id="BGPR01000114">
    <property type="protein sequence ID" value="GBL95685.1"/>
    <property type="molecule type" value="Genomic_DNA"/>
</dbReference>
<dbReference type="SUPFAM" id="SSF53098">
    <property type="entry name" value="Ribonuclease H-like"/>
    <property type="match status" value="1"/>
</dbReference>